<accession>A0ABW3KCE6</accession>
<dbReference type="Pfam" id="PF12680">
    <property type="entry name" value="SnoaL_2"/>
    <property type="match status" value="1"/>
</dbReference>
<feature type="domain" description="SnoaL-like" evidence="1">
    <location>
        <begin position="16"/>
        <end position="114"/>
    </location>
</feature>
<keyword evidence="3" id="KW-1185">Reference proteome</keyword>
<dbReference type="Proteomes" id="UP001597112">
    <property type="component" value="Unassembled WGS sequence"/>
</dbReference>
<gene>
    <name evidence="2" type="ORF">ACFQ21_27595</name>
</gene>
<protein>
    <submittedName>
        <fullName evidence="2">Nuclear transport factor 2 family protein</fullName>
    </submittedName>
</protein>
<evidence type="ECO:0000313" key="2">
    <source>
        <dbReference type="EMBL" id="MFD1003121.1"/>
    </source>
</evidence>
<dbReference type="SUPFAM" id="SSF54427">
    <property type="entry name" value="NTF2-like"/>
    <property type="match status" value="1"/>
</dbReference>
<proteinExistence type="predicted"/>
<comment type="caution">
    <text evidence="2">The sequence shown here is derived from an EMBL/GenBank/DDBJ whole genome shotgun (WGS) entry which is preliminary data.</text>
</comment>
<dbReference type="Gene3D" id="3.10.450.50">
    <property type="match status" value="1"/>
</dbReference>
<dbReference type="EMBL" id="JBHTKA010000015">
    <property type="protein sequence ID" value="MFD1003121.1"/>
    <property type="molecule type" value="Genomic_DNA"/>
</dbReference>
<reference evidence="3" key="1">
    <citation type="journal article" date="2019" name="Int. J. Syst. Evol. Microbiol.">
        <title>The Global Catalogue of Microorganisms (GCM) 10K type strain sequencing project: providing services to taxonomists for standard genome sequencing and annotation.</title>
        <authorList>
            <consortium name="The Broad Institute Genomics Platform"/>
            <consortium name="The Broad Institute Genome Sequencing Center for Infectious Disease"/>
            <person name="Wu L."/>
            <person name="Ma J."/>
        </authorList>
    </citation>
    <scope>NUCLEOTIDE SEQUENCE [LARGE SCALE GENOMIC DNA]</scope>
    <source>
        <strain evidence="3">CCUG 58938</strain>
    </source>
</reference>
<name>A0ABW3KCE6_9BACT</name>
<evidence type="ECO:0000313" key="3">
    <source>
        <dbReference type="Proteomes" id="UP001597112"/>
    </source>
</evidence>
<dbReference type="InterPro" id="IPR032710">
    <property type="entry name" value="NTF2-like_dom_sf"/>
</dbReference>
<organism evidence="2 3">
    <name type="scientific">Ohtaekwangia kribbensis</name>
    <dbReference type="NCBI Taxonomy" id="688913"/>
    <lineage>
        <taxon>Bacteria</taxon>
        <taxon>Pseudomonadati</taxon>
        <taxon>Bacteroidota</taxon>
        <taxon>Cytophagia</taxon>
        <taxon>Cytophagales</taxon>
        <taxon>Fulvivirgaceae</taxon>
        <taxon>Ohtaekwangia</taxon>
    </lineage>
</organism>
<sequence>MTISQNIDFRELLQYVYNSFNARDIDAALEVIHPHADWANALEGGLVQGHTGIRDYWSRQWSYMDPHVKPVYFEEDDEGRFVVEANQIIRDLKGNIVSIKNVQHIFQIEEGLIRNMRIKPLL</sequence>
<dbReference type="InterPro" id="IPR037401">
    <property type="entry name" value="SnoaL-like"/>
</dbReference>
<dbReference type="RefSeq" id="WP_377585334.1">
    <property type="nucleotide sequence ID" value="NZ_JBHTKA010000015.1"/>
</dbReference>
<evidence type="ECO:0000259" key="1">
    <source>
        <dbReference type="Pfam" id="PF12680"/>
    </source>
</evidence>